<evidence type="ECO:0000313" key="1">
    <source>
        <dbReference type="Ensembl" id="ENSHCOP00000017983.1"/>
    </source>
</evidence>
<dbReference type="Proteomes" id="UP000264820">
    <property type="component" value="Unplaced"/>
</dbReference>
<dbReference type="GeneTree" id="ENSGT00900000143708"/>
<dbReference type="OMA" id="IPRDLIC"/>
<sequence>MVTLYSSCWPLNNQFWELGSIPSGFYLQGEEIVVVARDLIGFQSIFPRIWIMRTGQRKTRPWNCIFRYVNINLIRRENGRVVINVLDVYFNHADLLVVGKHFHRELALGVSLAQRFSVNALLCMRCRILQHPEVGFLSLPSRPSLLQSKSGIFGNVSNDSSRTLFLWDRVSQVFQCQGLSP</sequence>
<organism evidence="1 2">
    <name type="scientific">Hippocampus comes</name>
    <name type="common">Tiger tail seahorse</name>
    <dbReference type="NCBI Taxonomy" id="109280"/>
    <lineage>
        <taxon>Eukaryota</taxon>
        <taxon>Metazoa</taxon>
        <taxon>Chordata</taxon>
        <taxon>Craniata</taxon>
        <taxon>Vertebrata</taxon>
        <taxon>Euteleostomi</taxon>
        <taxon>Actinopterygii</taxon>
        <taxon>Neopterygii</taxon>
        <taxon>Teleostei</taxon>
        <taxon>Neoteleostei</taxon>
        <taxon>Acanthomorphata</taxon>
        <taxon>Syngnathiaria</taxon>
        <taxon>Syngnathiformes</taxon>
        <taxon>Syngnathoidei</taxon>
        <taxon>Syngnathidae</taxon>
        <taxon>Hippocampus</taxon>
    </lineage>
</organism>
<proteinExistence type="predicted"/>
<protein>
    <submittedName>
        <fullName evidence="1">Uncharacterized protein</fullName>
    </submittedName>
</protein>
<dbReference type="AlphaFoldDB" id="A0A3Q2YK57"/>
<accession>A0A3Q2YK57</accession>
<dbReference type="Ensembl" id="ENSHCOT00000012392.1">
    <property type="protein sequence ID" value="ENSHCOP00000017983.1"/>
    <property type="gene ID" value="ENSHCOG00000002195.1"/>
</dbReference>
<name>A0A3Q2YK57_HIPCM</name>
<reference evidence="1" key="1">
    <citation type="submission" date="2025-08" db="UniProtKB">
        <authorList>
            <consortium name="Ensembl"/>
        </authorList>
    </citation>
    <scope>IDENTIFICATION</scope>
</reference>
<keyword evidence="2" id="KW-1185">Reference proteome</keyword>
<evidence type="ECO:0000313" key="2">
    <source>
        <dbReference type="Proteomes" id="UP000264820"/>
    </source>
</evidence>
<reference evidence="1" key="2">
    <citation type="submission" date="2025-09" db="UniProtKB">
        <authorList>
            <consortium name="Ensembl"/>
        </authorList>
    </citation>
    <scope>IDENTIFICATION</scope>
</reference>